<reference evidence="3" key="1">
    <citation type="journal article" date="2019" name="Int. J. Syst. Evol. Microbiol.">
        <title>The Global Catalogue of Microorganisms (GCM) 10K type strain sequencing project: providing services to taxonomists for standard genome sequencing and annotation.</title>
        <authorList>
            <consortium name="The Broad Institute Genomics Platform"/>
            <consortium name="The Broad Institute Genome Sequencing Center for Infectious Disease"/>
            <person name="Wu L."/>
            <person name="Ma J."/>
        </authorList>
    </citation>
    <scope>NUCLEOTIDE SEQUENCE [LARGE SCALE GENOMIC DNA]</scope>
    <source>
        <strain evidence="3">CGMCC-1.15741</strain>
    </source>
</reference>
<keyword evidence="1" id="KW-0472">Membrane</keyword>
<organism evidence="2 3">
    <name type="scientific">Ponticaulis profundi</name>
    <dbReference type="NCBI Taxonomy" id="2665222"/>
    <lineage>
        <taxon>Bacteria</taxon>
        <taxon>Pseudomonadati</taxon>
        <taxon>Pseudomonadota</taxon>
        <taxon>Alphaproteobacteria</taxon>
        <taxon>Hyphomonadales</taxon>
        <taxon>Hyphomonadaceae</taxon>
        <taxon>Ponticaulis</taxon>
    </lineage>
</organism>
<dbReference type="Proteomes" id="UP001596303">
    <property type="component" value="Unassembled WGS sequence"/>
</dbReference>
<evidence type="ECO:0000313" key="3">
    <source>
        <dbReference type="Proteomes" id="UP001596303"/>
    </source>
</evidence>
<protein>
    <submittedName>
        <fullName evidence="2">Uncharacterized protein</fullName>
    </submittedName>
</protein>
<feature type="transmembrane region" description="Helical" evidence="1">
    <location>
        <begin position="6"/>
        <end position="24"/>
    </location>
</feature>
<sequence>MSIVYGLIINGISFVLGYCIKWCLRWISFRPERKFWRTLSAVAKGNIAIVLTTRAGLLRRSTPRVSLNEVEAYSDLRQSLERVSLQLKLISSSSPNVEEIIQNPFISLGGPISNEVTCRILEEISEQVHISFERSEAKTHKLLVGKTVYETELDAEEEVSTDYGVIIRLNSYSDTKRNCVLAMGCHGFATGAAVKEITGKAGLKKLNAKYNDESFVFVIKVTVRNRTIQKTERIYSVALK</sequence>
<proteinExistence type="predicted"/>
<evidence type="ECO:0000313" key="2">
    <source>
        <dbReference type="EMBL" id="MFC6198772.1"/>
    </source>
</evidence>
<dbReference type="RefSeq" id="WP_377379281.1">
    <property type="nucleotide sequence ID" value="NZ_JBHSSW010000013.1"/>
</dbReference>
<name>A0ABW1SBW7_9PROT</name>
<dbReference type="EMBL" id="JBHSSW010000013">
    <property type="protein sequence ID" value="MFC6198772.1"/>
    <property type="molecule type" value="Genomic_DNA"/>
</dbReference>
<accession>A0ABW1SBW7</accession>
<keyword evidence="1" id="KW-1133">Transmembrane helix</keyword>
<keyword evidence="1" id="KW-0812">Transmembrane</keyword>
<gene>
    <name evidence="2" type="ORF">ACFQDM_11810</name>
</gene>
<evidence type="ECO:0000256" key="1">
    <source>
        <dbReference type="SAM" id="Phobius"/>
    </source>
</evidence>
<comment type="caution">
    <text evidence="2">The sequence shown here is derived from an EMBL/GenBank/DDBJ whole genome shotgun (WGS) entry which is preliminary data.</text>
</comment>
<keyword evidence="3" id="KW-1185">Reference proteome</keyword>